<proteinExistence type="inferred from homology"/>
<dbReference type="EMBL" id="MFKF01000272">
    <property type="protein sequence ID" value="OGG47129.1"/>
    <property type="molecule type" value="Genomic_DNA"/>
</dbReference>
<sequence length="407" mass="43176">MPHLAIAGGEPLVKQRLGSPWPVSDDREQRAVMEVVASAKWGRSAYATPADSRVGQFEAAFAQFQDARYALGVSNGTVAIEVALRASGVEAGDEVVMPAAAFVSVATAVVNCGAVPVFVDVDPQTYLIDPAAAEAAIGARTRARAILAVDNGGLPCDTDALNDIATRRGMAVVSDCAHSHGSQWKGVGTGALGRAGAFSFQQGKLLSCGEGGMVVTNDDGVAGLMDAYHHVGGVPGRPGRGAPVVSLACRMTEFQGAVGLAQLSRLKGQTEARERNLTYLNEGLREIDGVAPIHRDPRVTRWGFYLVHFRFISEQFGGISRDTFRKALAAEGAPTGVGHTQPLYRHPIFAGQPALKRACPQAERIAETESWSLGHALFLGPTSDMDLILEAVRKLRRNVDELREVEG</sequence>
<dbReference type="InterPro" id="IPR000653">
    <property type="entry name" value="DegT/StrS_aminotransferase"/>
</dbReference>
<evidence type="ECO:0000256" key="3">
    <source>
        <dbReference type="RuleBase" id="RU004508"/>
    </source>
</evidence>
<protein>
    <recommendedName>
        <fullName evidence="6">Aminotransferase DegT</fullName>
    </recommendedName>
</protein>
<dbReference type="PIRSF" id="PIRSF000390">
    <property type="entry name" value="PLP_StrS"/>
    <property type="match status" value="1"/>
</dbReference>
<evidence type="ECO:0000256" key="1">
    <source>
        <dbReference type="PIRSR" id="PIRSR000390-1"/>
    </source>
</evidence>
<feature type="modified residue" description="N6-(pyridoxal phosphate)lysine" evidence="2">
    <location>
        <position position="204"/>
    </location>
</feature>
<evidence type="ECO:0000256" key="2">
    <source>
        <dbReference type="PIRSR" id="PIRSR000390-2"/>
    </source>
</evidence>
<reference evidence="4 5" key="1">
    <citation type="journal article" date="2016" name="Nat. Commun.">
        <title>Thousands of microbial genomes shed light on interconnected biogeochemical processes in an aquifer system.</title>
        <authorList>
            <person name="Anantharaman K."/>
            <person name="Brown C.T."/>
            <person name="Hug L.A."/>
            <person name="Sharon I."/>
            <person name="Castelle C.J."/>
            <person name="Probst A.J."/>
            <person name="Thomas B.C."/>
            <person name="Singh A."/>
            <person name="Wilkins M.J."/>
            <person name="Karaoz U."/>
            <person name="Brodie E.L."/>
            <person name="Williams K.H."/>
            <person name="Hubbard S.S."/>
            <person name="Banfield J.F."/>
        </authorList>
    </citation>
    <scope>NUCLEOTIDE SEQUENCE [LARGE SCALE GENOMIC DNA]</scope>
    <source>
        <strain evidence="5">RIFCSPLOWO2_12_FULL_64_10</strain>
    </source>
</reference>
<dbReference type="PANTHER" id="PTHR30244:SF34">
    <property type="entry name" value="DTDP-4-AMINO-4,6-DIDEOXYGALACTOSE TRANSAMINASE"/>
    <property type="match status" value="1"/>
</dbReference>
<keyword evidence="2 3" id="KW-0663">Pyridoxal phosphate</keyword>
<comment type="similarity">
    <text evidence="3">Belongs to the DegT/DnrJ/EryC1 family.</text>
</comment>
<accession>A0A1F6CD73</accession>
<organism evidence="4 5">
    <name type="scientific">Handelsmanbacteria sp. (strain RIFCSPLOWO2_12_FULL_64_10)</name>
    <dbReference type="NCBI Taxonomy" id="1817868"/>
    <lineage>
        <taxon>Bacteria</taxon>
        <taxon>Candidatus Handelsmaniibacteriota</taxon>
    </lineage>
</organism>
<dbReference type="Gene3D" id="3.90.1150.10">
    <property type="entry name" value="Aspartate Aminotransferase, domain 1"/>
    <property type="match status" value="1"/>
</dbReference>
<dbReference type="InterPro" id="IPR015424">
    <property type="entry name" value="PyrdxlP-dep_Trfase"/>
</dbReference>
<dbReference type="Gene3D" id="3.40.640.10">
    <property type="entry name" value="Type I PLP-dependent aspartate aminotransferase-like (Major domain)"/>
    <property type="match status" value="1"/>
</dbReference>
<comment type="caution">
    <text evidence="4">The sequence shown here is derived from an EMBL/GenBank/DDBJ whole genome shotgun (WGS) entry which is preliminary data.</text>
</comment>
<feature type="active site" description="Proton acceptor" evidence="1">
    <location>
        <position position="204"/>
    </location>
</feature>
<dbReference type="GO" id="GO:0008483">
    <property type="term" value="F:transaminase activity"/>
    <property type="evidence" value="ECO:0007669"/>
    <property type="project" value="TreeGrafter"/>
</dbReference>
<dbReference type="AlphaFoldDB" id="A0A1F6CD73"/>
<gene>
    <name evidence="4" type="ORF">A3F84_16905</name>
</gene>
<dbReference type="CDD" id="cd00616">
    <property type="entry name" value="AHBA_syn"/>
    <property type="match status" value="1"/>
</dbReference>
<evidence type="ECO:0008006" key="6">
    <source>
        <dbReference type="Google" id="ProtNLM"/>
    </source>
</evidence>
<dbReference type="SUPFAM" id="SSF53383">
    <property type="entry name" value="PLP-dependent transferases"/>
    <property type="match status" value="1"/>
</dbReference>
<dbReference type="GO" id="GO:0000271">
    <property type="term" value="P:polysaccharide biosynthetic process"/>
    <property type="evidence" value="ECO:0007669"/>
    <property type="project" value="TreeGrafter"/>
</dbReference>
<dbReference type="GO" id="GO:0030170">
    <property type="term" value="F:pyridoxal phosphate binding"/>
    <property type="evidence" value="ECO:0007669"/>
    <property type="project" value="TreeGrafter"/>
</dbReference>
<dbReference type="InterPro" id="IPR015421">
    <property type="entry name" value="PyrdxlP-dep_Trfase_major"/>
</dbReference>
<name>A0A1F6CD73_HANXR</name>
<dbReference type="Pfam" id="PF01041">
    <property type="entry name" value="DegT_DnrJ_EryC1"/>
    <property type="match status" value="1"/>
</dbReference>
<evidence type="ECO:0000313" key="5">
    <source>
        <dbReference type="Proteomes" id="UP000178606"/>
    </source>
</evidence>
<dbReference type="InterPro" id="IPR015422">
    <property type="entry name" value="PyrdxlP-dep_Trfase_small"/>
</dbReference>
<dbReference type="PANTHER" id="PTHR30244">
    <property type="entry name" value="TRANSAMINASE"/>
    <property type="match status" value="1"/>
</dbReference>
<evidence type="ECO:0000313" key="4">
    <source>
        <dbReference type="EMBL" id="OGG47129.1"/>
    </source>
</evidence>
<dbReference type="Proteomes" id="UP000178606">
    <property type="component" value="Unassembled WGS sequence"/>
</dbReference>